<feature type="transmembrane region" description="Helical" evidence="1">
    <location>
        <begin position="80"/>
        <end position="98"/>
    </location>
</feature>
<evidence type="ECO:0000313" key="2">
    <source>
        <dbReference type="EMBL" id="MBB5719332.1"/>
    </source>
</evidence>
<dbReference type="AlphaFoldDB" id="A0A840Z0V0"/>
<sequence length="280" mass="29015">MAQKNKEEALAVRLVAGGATVLAVSVLSDSGMEHYRGSFRDPAMVLPLLSSAASIGFNARRAGAHPERAPDSEGTEISHLISTSIGIIGFGFHAYNVLKRPGGMRLVNLFYGAPVGAPVALTLAGALGKTADALSRNNGMIGPIDLKDGRVIAGVTSIGLVGTVAEAALLHFRGAYHDPFMWLPIIVPPIAAVSLARDAIDNVPRPVTTALLGTTAALGLIGVGFHAYGVARNMGGWKNWRQNLLAGPPVPTPPAFTGLAIAGLGALLLMRTAKKKRSHA</sequence>
<proteinExistence type="predicted"/>
<dbReference type="RefSeq" id="WP_184003994.1">
    <property type="nucleotide sequence ID" value="NZ_BAABIF010000001.1"/>
</dbReference>
<evidence type="ECO:0000313" key="3">
    <source>
        <dbReference type="Proteomes" id="UP000554342"/>
    </source>
</evidence>
<reference evidence="2 3" key="1">
    <citation type="submission" date="2020-08" db="EMBL/GenBank/DDBJ databases">
        <title>Genomic Encyclopedia of Type Strains, Phase IV (KMG-IV): sequencing the most valuable type-strain genomes for metagenomic binning, comparative biology and taxonomic classification.</title>
        <authorList>
            <person name="Goeker M."/>
        </authorList>
    </citation>
    <scope>NUCLEOTIDE SEQUENCE [LARGE SCALE GENOMIC DNA]</scope>
    <source>
        <strain evidence="2 3">DSM 27203</strain>
    </source>
</reference>
<feature type="transmembrane region" description="Helical" evidence="1">
    <location>
        <begin position="110"/>
        <end position="130"/>
    </location>
</feature>
<feature type="transmembrane region" description="Helical" evidence="1">
    <location>
        <begin position="251"/>
        <end position="270"/>
    </location>
</feature>
<feature type="transmembrane region" description="Helical" evidence="1">
    <location>
        <begin position="208"/>
        <end position="231"/>
    </location>
</feature>
<feature type="transmembrane region" description="Helical" evidence="1">
    <location>
        <begin position="179"/>
        <end position="196"/>
    </location>
</feature>
<accession>A0A840Z0V0</accession>
<keyword evidence="1" id="KW-0472">Membrane</keyword>
<protein>
    <submittedName>
        <fullName evidence="2">Uncharacterized protein</fullName>
    </submittedName>
</protein>
<dbReference type="EMBL" id="JACIJI010000004">
    <property type="protein sequence ID" value="MBB5719332.1"/>
    <property type="molecule type" value="Genomic_DNA"/>
</dbReference>
<keyword evidence="1" id="KW-1133">Transmembrane helix</keyword>
<dbReference type="Proteomes" id="UP000554342">
    <property type="component" value="Unassembled WGS sequence"/>
</dbReference>
<name>A0A840Z0V0_9SPHN</name>
<comment type="caution">
    <text evidence="2">The sequence shown here is derived from an EMBL/GenBank/DDBJ whole genome shotgun (WGS) entry which is preliminary data.</text>
</comment>
<keyword evidence="3" id="KW-1185">Reference proteome</keyword>
<feature type="transmembrane region" description="Helical" evidence="1">
    <location>
        <begin position="12"/>
        <end position="30"/>
    </location>
</feature>
<keyword evidence="1" id="KW-0812">Transmembrane</keyword>
<gene>
    <name evidence="2" type="ORF">FHR23_002273</name>
</gene>
<organism evidence="2 3">
    <name type="scientific">Stakelama sediminis</name>
    <dbReference type="NCBI Taxonomy" id="463200"/>
    <lineage>
        <taxon>Bacteria</taxon>
        <taxon>Pseudomonadati</taxon>
        <taxon>Pseudomonadota</taxon>
        <taxon>Alphaproteobacteria</taxon>
        <taxon>Sphingomonadales</taxon>
        <taxon>Sphingomonadaceae</taxon>
        <taxon>Stakelama</taxon>
    </lineage>
</organism>
<evidence type="ECO:0000256" key="1">
    <source>
        <dbReference type="SAM" id="Phobius"/>
    </source>
</evidence>